<protein>
    <submittedName>
        <fullName evidence="6">Hydroxyacylglutathione hydrolase</fullName>
    </submittedName>
</protein>
<dbReference type="GO" id="GO:0016787">
    <property type="term" value="F:hydrolase activity"/>
    <property type="evidence" value="ECO:0007669"/>
    <property type="project" value="UniProtKB-KW"/>
</dbReference>
<evidence type="ECO:0000256" key="2">
    <source>
        <dbReference type="ARBA" id="ARBA00022723"/>
    </source>
</evidence>
<dbReference type="SUPFAM" id="SSF56281">
    <property type="entry name" value="Metallo-hydrolase/oxidoreductase"/>
    <property type="match status" value="1"/>
</dbReference>
<evidence type="ECO:0000259" key="5">
    <source>
        <dbReference type="SMART" id="SM00849"/>
    </source>
</evidence>
<keyword evidence="3 6" id="KW-0378">Hydrolase</keyword>
<reference evidence="6 7" key="1">
    <citation type="submission" date="2014-07" db="EMBL/GenBank/DDBJ databases">
        <authorList>
            <person name="McCorrison J."/>
            <person name="Sanka R."/>
            <person name="Torralba M."/>
            <person name="Gillis M."/>
            <person name="Haft D.H."/>
            <person name="Methe B."/>
            <person name="Sutton G."/>
            <person name="Nelson K.E."/>
        </authorList>
    </citation>
    <scope>NUCLEOTIDE SEQUENCE [LARGE SCALE GENOMIC DNA]</scope>
    <source>
        <strain evidence="6 7">S7-1-13</strain>
    </source>
</reference>
<dbReference type="OrthoDB" id="9802248at2"/>
<evidence type="ECO:0000313" key="6">
    <source>
        <dbReference type="EMBL" id="KGF03129.1"/>
    </source>
</evidence>
<evidence type="ECO:0000256" key="4">
    <source>
        <dbReference type="ARBA" id="ARBA00022833"/>
    </source>
</evidence>
<dbReference type="SMART" id="SM00849">
    <property type="entry name" value="Lactamase_B"/>
    <property type="match status" value="1"/>
</dbReference>
<dbReference type="InterPro" id="IPR051453">
    <property type="entry name" value="MBL_Glyoxalase_II"/>
</dbReference>
<dbReference type="GO" id="GO:0046872">
    <property type="term" value="F:metal ion binding"/>
    <property type="evidence" value="ECO:0007669"/>
    <property type="project" value="UniProtKB-KW"/>
</dbReference>
<dbReference type="PANTHER" id="PTHR46233">
    <property type="entry name" value="HYDROXYACYLGLUTATHIONE HYDROLASE GLOC"/>
    <property type="match status" value="1"/>
</dbReference>
<proteinExistence type="predicted"/>
<dbReference type="AlphaFoldDB" id="A0A095Z3R0"/>
<evidence type="ECO:0000313" key="7">
    <source>
        <dbReference type="Proteomes" id="UP000029579"/>
    </source>
</evidence>
<keyword evidence="2" id="KW-0479">Metal-binding</keyword>
<feature type="domain" description="Metallo-beta-lactamase" evidence="5">
    <location>
        <begin position="12"/>
        <end position="183"/>
    </location>
</feature>
<sequence>MIINRFTLGPVLTNSYLVHENGKGFIVDCPYPSSALDKFIEDNKIKIEFIILTHTHFDHVTGLKYYKDKFNVDVYASKDAKEIAENPNFNLAYHISNLEVPIDHYLKDGEVFSKYNIKAIKTPGHTIDSMSYVLGDVIFTGDTLFRLSVGRTDFPGGSFDEIKDSIINKLGKLDRNSKIYPGHNEESILGFELDNNPFLH</sequence>
<dbReference type="InterPro" id="IPR001279">
    <property type="entry name" value="Metallo-B-lactamas"/>
</dbReference>
<evidence type="ECO:0000256" key="1">
    <source>
        <dbReference type="ARBA" id="ARBA00001947"/>
    </source>
</evidence>
<dbReference type="Gene3D" id="3.60.15.10">
    <property type="entry name" value="Ribonuclease Z/Hydroxyacylglutathione hydrolase-like"/>
    <property type="match status" value="1"/>
</dbReference>
<dbReference type="eggNOG" id="COG0491">
    <property type="taxonomic scope" value="Bacteria"/>
</dbReference>
<dbReference type="EMBL" id="JRMW01000043">
    <property type="protein sequence ID" value="KGF03129.1"/>
    <property type="molecule type" value="Genomic_DNA"/>
</dbReference>
<dbReference type="InterPro" id="IPR036866">
    <property type="entry name" value="RibonucZ/Hydroxyglut_hydro"/>
</dbReference>
<dbReference type="RefSeq" id="WP_037328804.1">
    <property type="nucleotide sequence ID" value="NZ_JRMW01000043.1"/>
</dbReference>
<name>A0A095Z3R0_9FIRM</name>
<dbReference type="Proteomes" id="UP000029579">
    <property type="component" value="Unassembled WGS sequence"/>
</dbReference>
<organism evidence="6 7">
    <name type="scientific">Anaerococcus lactolyticus S7-1-13</name>
    <dbReference type="NCBI Taxonomy" id="1284686"/>
    <lineage>
        <taxon>Bacteria</taxon>
        <taxon>Bacillati</taxon>
        <taxon>Bacillota</taxon>
        <taxon>Tissierellia</taxon>
        <taxon>Tissierellales</taxon>
        <taxon>Peptoniphilaceae</taxon>
        <taxon>Anaerococcus</taxon>
    </lineage>
</organism>
<dbReference type="PANTHER" id="PTHR46233:SF3">
    <property type="entry name" value="HYDROXYACYLGLUTATHIONE HYDROLASE GLOC"/>
    <property type="match status" value="1"/>
</dbReference>
<evidence type="ECO:0000256" key="3">
    <source>
        <dbReference type="ARBA" id="ARBA00022801"/>
    </source>
</evidence>
<accession>A0A095Z3R0</accession>
<dbReference type="CDD" id="cd06262">
    <property type="entry name" value="metallo-hydrolase-like_MBL-fold"/>
    <property type="match status" value="1"/>
</dbReference>
<dbReference type="Pfam" id="PF00753">
    <property type="entry name" value="Lactamase_B"/>
    <property type="match status" value="1"/>
</dbReference>
<gene>
    <name evidence="6" type="ORF">HMPREF1630_09055</name>
</gene>
<comment type="cofactor">
    <cofactor evidence="1">
        <name>Zn(2+)</name>
        <dbReference type="ChEBI" id="CHEBI:29105"/>
    </cofactor>
</comment>
<keyword evidence="4" id="KW-0862">Zinc</keyword>
<comment type="caution">
    <text evidence="6">The sequence shown here is derived from an EMBL/GenBank/DDBJ whole genome shotgun (WGS) entry which is preliminary data.</text>
</comment>